<dbReference type="InterPro" id="IPR050393">
    <property type="entry name" value="MFP_Efflux_Pump"/>
</dbReference>
<organism evidence="3 4">
    <name type="scientific">Ruegeria atlantica</name>
    <dbReference type="NCBI Taxonomy" id="81569"/>
    <lineage>
        <taxon>Bacteria</taxon>
        <taxon>Pseudomonadati</taxon>
        <taxon>Pseudomonadota</taxon>
        <taxon>Alphaproteobacteria</taxon>
        <taxon>Rhodobacterales</taxon>
        <taxon>Roseobacteraceae</taxon>
        <taxon>Ruegeria</taxon>
    </lineage>
</organism>
<gene>
    <name evidence="3" type="primary">yibH_1</name>
    <name evidence="3" type="ORF">RUA4292_00350</name>
</gene>
<dbReference type="Gene3D" id="2.40.50.100">
    <property type="match status" value="1"/>
</dbReference>
<evidence type="ECO:0000313" key="3">
    <source>
        <dbReference type="EMBL" id="CUH46186.1"/>
    </source>
</evidence>
<dbReference type="STRING" id="81569.RUM4293_04492"/>
<protein>
    <submittedName>
        <fullName evidence="3">Inner membrane protein YibH</fullName>
    </submittedName>
</protein>
<feature type="transmembrane region" description="Helical" evidence="1">
    <location>
        <begin position="42"/>
        <end position="61"/>
    </location>
</feature>
<evidence type="ECO:0000256" key="1">
    <source>
        <dbReference type="SAM" id="Phobius"/>
    </source>
</evidence>
<dbReference type="AlphaFoldDB" id="A0A0P1EA35"/>
<dbReference type="Gene3D" id="1.10.287.470">
    <property type="entry name" value="Helix hairpin bin"/>
    <property type="match status" value="1"/>
</dbReference>
<proteinExistence type="predicted"/>
<reference evidence="3 4" key="1">
    <citation type="submission" date="2015-09" db="EMBL/GenBank/DDBJ databases">
        <authorList>
            <consortium name="Swine Surveillance"/>
        </authorList>
    </citation>
    <scope>NUCLEOTIDE SEQUENCE [LARGE SCALE GENOMIC DNA]</scope>
    <source>
        <strain evidence="3 4">CECT 4292</strain>
    </source>
</reference>
<keyword evidence="1" id="KW-1133">Transmembrane helix</keyword>
<name>A0A0P1EA35_9RHOB</name>
<dbReference type="InterPro" id="IPR058625">
    <property type="entry name" value="MdtA-like_BSH"/>
</dbReference>
<dbReference type="OrthoDB" id="7929252at2"/>
<dbReference type="Pfam" id="PF25917">
    <property type="entry name" value="BSH_RND"/>
    <property type="match status" value="1"/>
</dbReference>
<dbReference type="RefSeq" id="WP_058276035.1">
    <property type="nucleotide sequence ID" value="NZ_CYPU01000007.1"/>
</dbReference>
<dbReference type="EMBL" id="CYPU01000007">
    <property type="protein sequence ID" value="CUH46186.1"/>
    <property type="molecule type" value="Genomic_DNA"/>
</dbReference>
<dbReference type="PANTHER" id="PTHR30367">
    <property type="entry name" value="P-HYDROXYBENZOIC ACID EFFLUX PUMP SUBUNIT AAEA-RELATED"/>
    <property type="match status" value="1"/>
</dbReference>
<dbReference type="SUPFAM" id="SSF111369">
    <property type="entry name" value="HlyD-like secretion proteins"/>
    <property type="match status" value="2"/>
</dbReference>
<sequence>MLETLMCALVTVLPDYLFRRYVQGKRIGHEITLFTMWYELRWGLTTCAILALTVITTLFYFHPASKTAASYFRTVTILPQLGGRVSEIYVTNNQQVTAGQPIFRIEDFTQTAQVEAAHAQIAQVQASLKVAETDLAEADAGIAGARAALDQSLEDLERNTTLRDEGSSAVRLAEIDRLENLVAEREAQLTASRSRRAAVVQQIEELIPAQLASANAQLDAALTELDKTLVSAGVTGRVEQFGLQVGDYVSPLLRPAGILVPSSSGHNRFQAAFNQMAAQVIKPGMIGELGCMTKPFTVIPMVVVEVQDVIPSGQIRPTDELRDVQTNKVPGSILVYMEPLYKNMADDIPPGSNCLANVYTDNHERLEHENLGFWHAAALHVIDTIGVVHAAGLRLRLILMPVNTLVLTGPTGSSHHV</sequence>
<evidence type="ECO:0000313" key="4">
    <source>
        <dbReference type="Proteomes" id="UP000050783"/>
    </source>
</evidence>
<accession>A0A0P1EA35</accession>
<dbReference type="Proteomes" id="UP000050783">
    <property type="component" value="Unassembled WGS sequence"/>
</dbReference>
<feature type="domain" description="Multidrug resistance protein MdtA-like barrel-sandwich hybrid" evidence="2">
    <location>
        <begin position="73"/>
        <end position="250"/>
    </location>
</feature>
<dbReference type="GeneID" id="55491672"/>
<evidence type="ECO:0000259" key="2">
    <source>
        <dbReference type="Pfam" id="PF25917"/>
    </source>
</evidence>
<dbReference type="PANTHER" id="PTHR30367:SF12">
    <property type="entry name" value="P-HYDROXYBENZOIC ACID EFFLUX PUMP SUBUNIT AAEA"/>
    <property type="match status" value="1"/>
</dbReference>
<keyword evidence="1" id="KW-0812">Transmembrane</keyword>
<keyword evidence="1" id="KW-0472">Membrane</keyword>